<keyword evidence="2" id="KW-1185">Reference proteome</keyword>
<proteinExistence type="predicted"/>
<accession>A0ABR0KG73</accession>
<dbReference type="EMBL" id="JAVRRG010000027">
    <property type="protein sequence ID" value="KAK5095563.1"/>
    <property type="molecule type" value="Genomic_DNA"/>
</dbReference>
<dbReference type="Proteomes" id="UP001345013">
    <property type="component" value="Unassembled WGS sequence"/>
</dbReference>
<name>A0ABR0KG73_9EURO</name>
<evidence type="ECO:0000313" key="2">
    <source>
        <dbReference type="Proteomes" id="UP001345013"/>
    </source>
</evidence>
<reference evidence="1 2" key="1">
    <citation type="submission" date="2023-08" db="EMBL/GenBank/DDBJ databases">
        <title>Black Yeasts Isolated from many extreme environments.</title>
        <authorList>
            <person name="Coleine C."/>
            <person name="Stajich J.E."/>
            <person name="Selbmann L."/>
        </authorList>
    </citation>
    <scope>NUCLEOTIDE SEQUENCE [LARGE SCALE GENOMIC DNA]</scope>
    <source>
        <strain evidence="1 2">CCFEE 5885</strain>
    </source>
</reference>
<protein>
    <recommendedName>
        <fullName evidence="3">Heterokaryon incompatibility domain-containing protein</fullName>
    </recommendedName>
</protein>
<organism evidence="1 2">
    <name type="scientific">Lithohypha guttulata</name>
    <dbReference type="NCBI Taxonomy" id="1690604"/>
    <lineage>
        <taxon>Eukaryota</taxon>
        <taxon>Fungi</taxon>
        <taxon>Dikarya</taxon>
        <taxon>Ascomycota</taxon>
        <taxon>Pezizomycotina</taxon>
        <taxon>Eurotiomycetes</taxon>
        <taxon>Chaetothyriomycetidae</taxon>
        <taxon>Chaetothyriales</taxon>
        <taxon>Trichomeriaceae</taxon>
        <taxon>Lithohypha</taxon>
    </lineage>
</organism>
<comment type="caution">
    <text evidence="1">The sequence shown here is derived from an EMBL/GenBank/DDBJ whole genome shotgun (WGS) entry which is preliminary data.</text>
</comment>
<evidence type="ECO:0008006" key="3">
    <source>
        <dbReference type="Google" id="ProtNLM"/>
    </source>
</evidence>
<evidence type="ECO:0000313" key="1">
    <source>
        <dbReference type="EMBL" id="KAK5095563.1"/>
    </source>
</evidence>
<gene>
    <name evidence="1" type="ORF">LTR24_003034</name>
</gene>
<sequence length="928" mass="104447">MSFSVSGLVVTGFARTGQWWGLEEMLNKDESGVAEVYPWVTDLKEAGIPRSSIAKAIIETENVTWEHTIPQSSSEMYVWRGSPEHQEVCQSLDHTGDSCPHRIIQRMGDLRYDVPLDRVGSDRNSFASRLEKLAQWEEVVFKHCGVGGVLHPDVQSGGRYGRMDPDGDTVSVIYTPLSLDADTTIYSWSNPPEGSAVISRTPVFLFVKLFQRYWSMAPWWVLNLPRKTWLTLIRPLSPSNRIDLHKHTMPTAQMTRDTSNGISNSALPDTLQSPLKLETWNRGLLRYCVSALRAILVAMTDLNKLGGCCDSFPVFTRSKFYCRLSAVDVRFEDISICAQMLSQPLSLNEPESALRDEKWRSEICDWTLNMFEKLFEGKEDAVMFLQQCTKVNGIATFVLHMTALCAQMFSIGLVTFCGGHCSDFYMTRISRTIERFQLRGIVSTGPGIIVEKLGLSCLGDMVQKPVWAFKFDQTPGWTTGMRDIVNYGRISRDRHDIEAKISQLLDIWDTTIINDEERAPGRVKLRMGNGFLSRAKRPFFSLVWPGTMLHWSSKDDGVGLPKAYLEDDAKVIVGAITVNPDCLLSRQDCENALAGSLIDLGSQPGQWRQHTRTTGVVAGLAGGAMAPATMAFNHSITQLWCPPVFKKGSAMQQWNENPSPPLTILNEPWGLEFSLCTGVARRVPLRALLDTTVITYLQCRIPNLSLNTDVIERIRQASSDEAATKIYNDVAKTDEEQFKALQLAVKHLVGALQWSRLDATKKNLLLWWPEPFRATDRGIKLDESWYNKGSWIRILEDTETCAMFGLATSRCLEDSRTGRTCRNPSGLTASRVLSKKTEFILYTGIGPYEKQRALPVGEYLMIESKRAEIPVFKVQQPATFEHDAYILEYQGAWPRPAVWVKNVTLKVVESAELIELGKEVVMCHRRPA</sequence>